<keyword evidence="3 6" id="KW-0812">Transmembrane</keyword>
<dbReference type="PANTHER" id="PTHR33529">
    <property type="entry name" value="SLR0882 PROTEIN-RELATED"/>
    <property type="match status" value="1"/>
</dbReference>
<organism evidence="7 8">
    <name type="scientific">Candidatus Spyradenecus faecavium</name>
    <dbReference type="NCBI Taxonomy" id="2840947"/>
    <lineage>
        <taxon>Bacteria</taxon>
        <taxon>Pseudomonadati</taxon>
        <taxon>Lentisphaerota</taxon>
        <taxon>Lentisphaeria</taxon>
        <taxon>Lentisphaerales</taxon>
        <taxon>Lentisphaeraceae</taxon>
        <taxon>Lentisphaeraceae incertae sedis</taxon>
        <taxon>Candidatus Spyradenecus</taxon>
    </lineage>
</organism>
<dbReference type="Proteomes" id="UP000886845">
    <property type="component" value="Unassembled WGS sequence"/>
</dbReference>
<dbReference type="PANTHER" id="PTHR33529:SF6">
    <property type="entry name" value="YJGP_YJGQ FAMILY PERMEASE"/>
    <property type="match status" value="1"/>
</dbReference>
<evidence type="ECO:0000256" key="5">
    <source>
        <dbReference type="ARBA" id="ARBA00023136"/>
    </source>
</evidence>
<evidence type="ECO:0000256" key="6">
    <source>
        <dbReference type="SAM" id="Phobius"/>
    </source>
</evidence>
<proteinExistence type="predicted"/>
<feature type="transmembrane region" description="Helical" evidence="6">
    <location>
        <begin position="12"/>
        <end position="40"/>
    </location>
</feature>
<sequence>MGTLQRYILRSFLVAAGLTALVLTFVLSVGFLFQVIQFIIRGVPANLVVQYLAAALPEVLGFTVPLALMVASLLVFGRMSSDSEVAAMKACGVSFLTIMRGPIVIGLLCTGLGFYLQNYAMPSGHFVRRTLSTRLALEAGTDLLEPGRFISEIDDVAIFCDAKSDDEDAQGPFTVLHDLIAIDRSQGFLREIRAERADVRIEGSDLIFTLRQPRISPMAADNPGIGVAETLPYRFENVVTRSREYHKKPKDFTYGELRAAVREARASLDKARAAEAAGTPLEGLSAEAAAKWHSRLLFLLNYRIVWAFSAICFVLVGIPLGCQAMRKDSSRGMALGVGVGIAFFLVLLLSESLADKPGALPWLLVWVPVLICLGVAAFLIPKHQ</sequence>
<dbReference type="AlphaFoldDB" id="A0A9D1NLR9"/>
<dbReference type="InterPro" id="IPR005495">
    <property type="entry name" value="LptG/LptF_permease"/>
</dbReference>
<reference evidence="7" key="2">
    <citation type="journal article" date="2021" name="PeerJ">
        <title>Extensive microbial diversity within the chicken gut microbiome revealed by metagenomics and culture.</title>
        <authorList>
            <person name="Gilroy R."/>
            <person name="Ravi A."/>
            <person name="Getino M."/>
            <person name="Pursley I."/>
            <person name="Horton D.L."/>
            <person name="Alikhan N.F."/>
            <person name="Baker D."/>
            <person name="Gharbi K."/>
            <person name="Hall N."/>
            <person name="Watson M."/>
            <person name="Adriaenssens E.M."/>
            <person name="Foster-Nyarko E."/>
            <person name="Jarju S."/>
            <person name="Secka A."/>
            <person name="Antonio M."/>
            <person name="Oren A."/>
            <person name="Chaudhuri R.R."/>
            <person name="La Ragione R."/>
            <person name="Hildebrand F."/>
            <person name="Pallen M.J."/>
        </authorList>
    </citation>
    <scope>NUCLEOTIDE SEQUENCE</scope>
    <source>
        <strain evidence="7">35461</strain>
    </source>
</reference>
<dbReference type="GO" id="GO:0015920">
    <property type="term" value="P:lipopolysaccharide transport"/>
    <property type="evidence" value="ECO:0007669"/>
    <property type="project" value="TreeGrafter"/>
</dbReference>
<evidence type="ECO:0000256" key="3">
    <source>
        <dbReference type="ARBA" id="ARBA00022692"/>
    </source>
</evidence>
<evidence type="ECO:0000256" key="1">
    <source>
        <dbReference type="ARBA" id="ARBA00004651"/>
    </source>
</evidence>
<comment type="caution">
    <text evidence="7">The sequence shown here is derived from an EMBL/GenBank/DDBJ whole genome shotgun (WGS) entry which is preliminary data.</text>
</comment>
<feature type="transmembrane region" description="Helical" evidence="6">
    <location>
        <begin position="359"/>
        <end position="380"/>
    </location>
</feature>
<comment type="subcellular location">
    <subcellularLocation>
        <location evidence="1">Cell membrane</location>
        <topology evidence="1">Multi-pass membrane protein</topology>
    </subcellularLocation>
</comment>
<dbReference type="EMBL" id="DVOR01000082">
    <property type="protein sequence ID" value="HIV08986.1"/>
    <property type="molecule type" value="Genomic_DNA"/>
</dbReference>
<dbReference type="GO" id="GO:0043190">
    <property type="term" value="C:ATP-binding cassette (ABC) transporter complex"/>
    <property type="evidence" value="ECO:0007669"/>
    <property type="project" value="TreeGrafter"/>
</dbReference>
<keyword evidence="5 6" id="KW-0472">Membrane</keyword>
<accession>A0A9D1NLR9</accession>
<feature type="transmembrane region" description="Helical" evidence="6">
    <location>
        <begin position="97"/>
        <end position="116"/>
    </location>
</feature>
<evidence type="ECO:0000256" key="4">
    <source>
        <dbReference type="ARBA" id="ARBA00022989"/>
    </source>
</evidence>
<keyword evidence="2" id="KW-1003">Cell membrane</keyword>
<name>A0A9D1NLR9_9BACT</name>
<keyword evidence="4 6" id="KW-1133">Transmembrane helix</keyword>
<evidence type="ECO:0000313" key="7">
    <source>
        <dbReference type="EMBL" id="HIV08986.1"/>
    </source>
</evidence>
<evidence type="ECO:0000313" key="8">
    <source>
        <dbReference type="Proteomes" id="UP000886845"/>
    </source>
</evidence>
<evidence type="ECO:0000256" key="2">
    <source>
        <dbReference type="ARBA" id="ARBA00022475"/>
    </source>
</evidence>
<dbReference type="Pfam" id="PF03739">
    <property type="entry name" value="LptF_LptG"/>
    <property type="match status" value="1"/>
</dbReference>
<feature type="transmembrane region" description="Helical" evidence="6">
    <location>
        <begin position="52"/>
        <end position="76"/>
    </location>
</feature>
<reference evidence="7" key="1">
    <citation type="submission" date="2020-10" db="EMBL/GenBank/DDBJ databases">
        <authorList>
            <person name="Gilroy R."/>
        </authorList>
    </citation>
    <scope>NUCLEOTIDE SEQUENCE</scope>
    <source>
        <strain evidence="7">35461</strain>
    </source>
</reference>
<feature type="transmembrane region" description="Helical" evidence="6">
    <location>
        <begin position="304"/>
        <end position="322"/>
    </location>
</feature>
<feature type="transmembrane region" description="Helical" evidence="6">
    <location>
        <begin position="334"/>
        <end position="353"/>
    </location>
</feature>
<protein>
    <submittedName>
        <fullName evidence="7">LptF/LptG family permease</fullName>
    </submittedName>
</protein>
<gene>
    <name evidence="7" type="ORF">IAC79_02585</name>
</gene>